<evidence type="ECO:0000256" key="1">
    <source>
        <dbReference type="RuleBase" id="RU003651"/>
    </source>
</evidence>
<evidence type="ECO:0000259" key="3">
    <source>
        <dbReference type="Pfam" id="PF00004"/>
    </source>
</evidence>
<comment type="caution">
    <text evidence="4">The sequence shown here is derived from an EMBL/GenBank/DDBJ whole genome shotgun (WGS) entry which is preliminary data.</text>
</comment>
<dbReference type="InterPro" id="IPR050304">
    <property type="entry name" value="MT-severing_AAA_ATPase"/>
</dbReference>
<dbReference type="Gene3D" id="3.40.50.300">
    <property type="entry name" value="P-loop containing nucleotide triphosphate hydrolases"/>
    <property type="match status" value="2"/>
</dbReference>
<name>A0AAV7X9P4_9NEOP</name>
<organism evidence="4 5">
    <name type="scientific">Megalurothrips usitatus</name>
    <name type="common">bean blossom thrips</name>
    <dbReference type="NCBI Taxonomy" id="439358"/>
    <lineage>
        <taxon>Eukaryota</taxon>
        <taxon>Metazoa</taxon>
        <taxon>Ecdysozoa</taxon>
        <taxon>Arthropoda</taxon>
        <taxon>Hexapoda</taxon>
        <taxon>Insecta</taxon>
        <taxon>Pterygota</taxon>
        <taxon>Neoptera</taxon>
        <taxon>Paraneoptera</taxon>
        <taxon>Thysanoptera</taxon>
        <taxon>Terebrantia</taxon>
        <taxon>Thripoidea</taxon>
        <taxon>Thripidae</taxon>
        <taxon>Megalurothrips</taxon>
    </lineage>
</organism>
<dbReference type="Proteomes" id="UP001075354">
    <property type="component" value="Chromosome 13"/>
</dbReference>
<dbReference type="AlphaFoldDB" id="A0AAV7X9P4"/>
<keyword evidence="2" id="KW-0175">Coiled coil</keyword>
<evidence type="ECO:0000313" key="4">
    <source>
        <dbReference type="EMBL" id="KAJ1521810.1"/>
    </source>
</evidence>
<sequence>MTMNGNDLIQQLLQQLQQTYRPIMLPTQLQQTQSPVMLPTQLQQLQLQQQQLQLQQQQQQRQLQMEMLQQQAAADASAAAGAAARAGGGATDSRRGETASLSYCYNLKEEKADKANHWEVRVARTLDPAMVSAVEGSTRSKSTFYCVTSSDLTSKWFGDAKKVVDTSFAVAKTKKSSIIFIDEVDSILSDKNVIVIGATNRPFDVDDAALRRFSKQVYVPLPDVETKLQILRCPCESGEYVKFKVSKKEIEELVQFTDGMSPSDLFNVVREASYMPLHCHTIDELETIDVESLRTITASDLTTCLVKFRPSCDMDRVVA</sequence>
<dbReference type="EMBL" id="JAPTSV010000013">
    <property type="protein sequence ID" value="KAJ1521810.1"/>
    <property type="molecule type" value="Genomic_DNA"/>
</dbReference>
<reference evidence="4" key="1">
    <citation type="submission" date="2022-12" db="EMBL/GenBank/DDBJ databases">
        <title>Chromosome-level genome assembly of the bean flower thrips Megalurothrips usitatus.</title>
        <authorList>
            <person name="Ma L."/>
            <person name="Liu Q."/>
            <person name="Li H."/>
            <person name="Cai W."/>
        </authorList>
    </citation>
    <scope>NUCLEOTIDE SEQUENCE</scope>
    <source>
        <strain evidence="4">Cailab_2022a</strain>
    </source>
</reference>
<dbReference type="GO" id="GO:0005524">
    <property type="term" value="F:ATP binding"/>
    <property type="evidence" value="ECO:0007669"/>
    <property type="project" value="UniProtKB-KW"/>
</dbReference>
<dbReference type="Gene3D" id="1.10.8.60">
    <property type="match status" value="1"/>
</dbReference>
<comment type="similarity">
    <text evidence="1">Belongs to the AAA ATPase family.</text>
</comment>
<keyword evidence="5" id="KW-1185">Reference proteome</keyword>
<proteinExistence type="inferred from homology"/>
<protein>
    <recommendedName>
        <fullName evidence="3">ATPase AAA-type core domain-containing protein</fullName>
    </recommendedName>
</protein>
<dbReference type="Pfam" id="PF00004">
    <property type="entry name" value="AAA"/>
    <property type="match status" value="1"/>
</dbReference>
<dbReference type="InterPro" id="IPR003960">
    <property type="entry name" value="ATPase_AAA_CS"/>
</dbReference>
<dbReference type="GO" id="GO:0016887">
    <property type="term" value="F:ATP hydrolysis activity"/>
    <property type="evidence" value="ECO:0007669"/>
    <property type="project" value="InterPro"/>
</dbReference>
<dbReference type="PANTHER" id="PTHR23074:SF83">
    <property type="entry name" value="VACUOLAR PROTEIN SORTING-ASSOCIATED PROTEIN 4A"/>
    <property type="match status" value="1"/>
</dbReference>
<evidence type="ECO:0000256" key="2">
    <source>
        <dbReference type="SAM" id="Coils"/>
    </source>
</evidence>
<gene>
    <name evidence="4" type="ORF">ONE63_003445</name>
</gene>
<feature type="domain" description="ATPase AAA-type core" evidence="3">
    <location>
        <begin position="140"/>
        <end position="191"/>
    </location>
</feature>
<dbReference type="InterPro" id="IPR003959">
    <property type="entry name" value="ATPase_AAA_core"/>
</dbReference>
<accession>A0AAV7X9P4</accession>
<dbReference type="SUPFAM" id="SSF52540">
    <property type="entry name" value="P-loop containing nucleoside triphosphate hydrolases"/>
    <property type="match status" value="1"/>
</dbReference>
<dbReference type="PANTHER" id="PTHR23074">
    <property type="entry name" value="AAA DOMAIN-CONTAINING"/>
    <property type="match status" value="1"/>
</dbReference>
<dbReference type="SUPFAM" id="SSF81995">
    <property type="entry name" value="beta-sandwich domain of Sec23/24"/>
    <property type="match status" value="1"/>
</dbReference>
<keyword evidence="1" id="KW-0067">ATP-binding</keyword>
<evidence type="ECO:0000313" key="5">
    <source>
        <dbReference type="Proteomes" id="UP001075354"/>
    </source>
</evidence>
<feature type="coiled-coil region" evidence="2">
    <location>
        <begin position="40"/>
        <end position="67"/>
    </location>
</feature>
<dbReference type="InterPro" id="IPR027417">
    <property type="entry name" value="P-loop_NTPase"/>
</dbReference>
<keyword evidence="1" id="KW-0547">Nucleotide-binding</keyword>
<dbReference type="PROSITE" id="PS00674">
    <property type="entry name" value="AAA"/>
    <property type="match status" value="1"/>
</dbReference>